<protein>
    <submittedName>
        <fullName evidence="1">Uncharacterized protein</fullName>
    </submittedName>
</protein>
<sequence length="49" mass="5406">MPSEYDEQRGSTDTQLPGEYDLFDLMAKVTEEILHAPVDSGPPVGREAL</sequence>
<keyword evidence="1" id="KW-0614">Plasmid</keyword>
<geneLocation type="plasmid" evidence="1">
    <name>unnamed</name>
</geneLocation>
<organism evidence="1">
    <name type="scientific">Salmonella enterica subsp. enterica serovar Typhimurium var. 5-</name>
    <dbReference type="NCBI Taxonomy" id="1620419"/>
    <lineage>
        <taxon>Bacteria</taxon>
        <taxon>Pseudomonadati</taxon>
        <taxon>Pseudomonadota</taxon>
        <taxon>Gammaproteobacteria</taxon>
        <taxon>Enterobacterales</taxon>
        <taxon>Enterobacteriaceae</taxon>
        <taxon>Salmonella</taxon>
    </lineage>
</organism>
<dbReference type="AlphaFoldDB" id="A0A3Q8VLA7"/>
<proteinExistence type="predicted"/>
<accession>A0A3Q8VLA7</accession>
<evidence type="ECO:0000313" key="1">
    <source>
        <dbReference type="EMBL" id="AZM67061.1"/>
    </source>
</evidence>
<name>A0A3Q8VLA7_SALTM</name>
<dbReference type="EMBL" id="MK191837">
    <property type="protein sequence ID" value="AZM67061.1"/>
    <property type="molecule type" value="Genomic_DNA"/>
</dbReference>
<reference evidence="1" key="1">
    <citation type="submission" date="2018-11" db="EMBL/GenBank/DDBJ databases">
        <title>Plasmids harboring resistance genes to quinolones and/or extended spectrum cephalosporins in nontyphoidal Salmonella enterica serovars from swine in the Midwestern United States.</title>
        <authorList>
            <person name="Elnekave E."/>
            <person name="Hong S.L."/>
            <person name="Lim S."/>
            <person name="Hayer S.S."/>
            <person name="Boxrud D."/>
            <person name="Taylor A.J."/>
            <person name="Lappi V."/>
            <person name="Noyes N."/>
            <person name="Johnson T.J."/>
            <person name="Rovira A."/>
            <person name="Davies P."/>
            <person name="Perez A."/>
            <person name="Alvarez J."/>
        </authorList>
    </citation>
    <scope>NUCLEOTIDE SEQUENCE</scope>
    <source>
        <strain evidence="1">33</strain>
        <plasmid evidence="1">unnamed</plasmid>
    </source>
</reference>